<dbReference type="AlphaFoldDB" id="A0A7S8IFM3"/>
<dbReference type="EMBL" id="CP062983">
    <property type="protein sequence ID" value="QPC83624.1"/>
    <property type="molecule type" value="Genomic_DNA"/>
</dbReference>
<keyword evidence="2" id="KW-1185">Reference proteome</keyword>
<accession>A0A7S8IFM3</accession>
<evidence type="ECO:0000313" key="1">
    <source>
        <dbReference type="EMBL" id="QPC83624.1"/>
    </source>
</evidence>
<proteinExistence type="predicted"/>
<name>A0A7S8IFM3_9CHLR</name>
<dbReference type="RefSeq" id="WP_195171689.1">
    <property type="nucleotide sequence ID" value="NZ_CP062983.1"/>
</dbReference>
<gene>
    <name evidence="1" type="ORF">G4Y79_04370</name>
</gene>
<organism evidence="1 2">
    <name type="scientific">Phototrophicus methaneseepsis</name>
    <dbReference type="NCBI Taxonomy" id="2710758"/>
    <lineage>
        <taxon>Bacteria</taxon>
        <taxon>Bacillati</taxon>
        <taxon>Chloroflexota</taxon>
        <taxon>Candidatus Thermofontia</taxon>
        <taxon>Phototrophicales</taxon>
        <taxon>Phototrophicaceae</taxon>
        <taxon>Phototrophicus</taxon>
    </lineage>
</organism>
<sequence length="204" mass="23878">MSKAIIVVDFAYKGAKRKGYGTGRTGLSSTLKYLQYRDKVQNQLAENRDYERWQDRGMGLHWRDILKNSDQMQSKHVLAWTWVISPAPDLMALVPEHKRRDFVCDLTEHVVEDYYTERGFDLLEYSYILHDRSTEDEGLQQLHTHVVLPGTAPSVAERLPVYNNKERGHDALFRQVATQHFAAMLDDDIGPEWRREREDERTRG</sequence>
<evidence type="ECO:0000313" key="2">
    <source>
        <dbReference type="Proteomes" id="UP000594468"/>
    </source>
</evidence>
<protein>
    <submittedName>
        <fullName evidence="1">Uncharacterized protein</fullName>
    </submittedName>
</protein>
<reference evidence="1 2" key="1">
    <citation type="submission" date="2020-02" db="EMBL/GenBank/DDBJ databases">
        <authorList>
            <person name="Zheng R.K."/>
            <person name="Sun C.M."/>
        </authorList>
    </citation>
    <scope>NUCLEOTIDE SEQUENCE [LARGE SCALE GENOMIC DNA]</scope>
    <source>
        <strain evidence="2">rifampicinis</strain>
    </source>
</reference>
<dbReference type="KEGG" id="pmet:G4Y79_04370"/>
<dbReference type="Proteomes" id="UP000594468">
    <property type="component" value="Chromosome"/>
</dbReference>